<reference evidence="2" key="2">
    <citation type="submission" date="2014-07" db="EMBL/GenBank/DDBJ databases">
        <title>Genome sequence of Mangrovimonas yunxiaonensis.</title>
        <authorList>
            <person name="Li Y."/>
            <person name="Zheng T."/>
        </authorList>
    </citation>
    <scope>NUCLEOTIDE SEQUENCE [LARGE SCALE GENOMIC DNA]</scope>
    <source>
        <strain evidence="2">LY01</strain>
    </source>
</reference>
<evidence type="ECO:0000313" key="1">
    <source>
        <dbReference type="EMBL" id="KFB01068.1"/>
    </source>
</evidence>
<dbReference type="EMBL" id="JPFK01000005">
    <property type="protein sequence ID" value="KFB01068.1"/>
    <property type="molecule type" value="Genomic_DNA"/>
</dbReference>
<accession>A0A084TK32</accession>
<protein>
    <submittedName>
        <fullName evidence="1">Uncharacterized protein</fullName>
    </submittedName>
</protein>
<organism evidence="1 2">
    <name type="scientific">Mangrovimonas yunxiaonensis</name>
    <dbReference type="NCBI Taxonomy" id="1197477"/>
    <lineage>
        <taxon>Bacteria</taxon>
        <taxon>Pseudomonadati</taxon>
        <taxon>Bacteroidota</taxon>
        <taxon>Flavobacteriia</taxon>
        <taxon>Flavobacteriales</taxon>
        <taxon>Flavobacteriaceae</taxon>
        <taxon>Mangrovimonas</taxon>
    </lineage>
</organism>
<reference evidence="1 2" key="1">
    <citation type="journal article" date="2014" name="Genome Announc.">
        <title>Draft Genome Sequence of the Algicidal Bacterium Mangrovimonas yunxiaonensis Strain LY01.</title>
        <authorList>
            <person name="Li Y."/>
            <person name="Zhu H."/>
            <person name="Li C."/>
            <person name="Zhang H."/>
            <person name="Chen Z."/>
            <person name="Zheng W."/>
            <person name="Xu H."/>
            <person name="Zheng T."/>
        </authorList>
    </citation>
    <scope>NUCLEOTIDE SEQUENCE [LARGE SCALE GENOMIC DNA]</scope>
    <source>
        <strain evidence="1 2">LY01</strain>
    </source>
</reference>
<gene>
    <name evidence="1" type="ORF">IA57_04295</name>
</gene>
<dbReference type="STRING" id="1197477.IA57_04295"/>
<proteinExistence type="predicted"/>
<dbReference type="AlphaFoldDB" id="A0A084TK32"/>
<sequence length="141" mass="16276">MVNLFQDKTKTELNGHLMGLFDFLKKKKIPIDFSDKNVSELTLKSDLLGQILIDNGLGFYVDHLSQIRLAADNKDESEFKRLVISRELFGGAGALWEIHIENPTEYKKFNKQFTEYVDLLTQMGIKNGRVKQIRKTMPKLN</sequence>
<comment type="caution">
    <text evidence="1">The sequence shown here is derived from an EMBL/GenBank/DDBJ whole genome shotgun (WGS) entry which is preliminary data.</text>
</comment>
<keyword evidence="2" id="KW-1185">Reference proteome</keyword>
<name>A0A084TK32_9FLAO</name>
<dbReference type="RefSeq" id="WP_036119691.1">
    <property type="nucleotide sequence ID" value="NZ_BMET01000009.1"/>
</dbReference>
<evidence type="ECO:0000313" key="2">
    <source>
        <dbReference type="Proteomes" id="UP000028521"/>
    </source>
</evidence>
<dbReference type="Proteomes" id="UP000028521">
    <property type="component" value="Unassembled WGS sequence"/>
</dbReference>
<dbReference type="OrthoDB" id="1376506at2"/>